<dbReference type="GO" id="GO:0005829">
    <property type="term" value="C:cytosol"/>
    <property type="evidence" value="ECO:0007669"/>
    <property type="project" value="TreeGrafter"/>
</dbReference>
<dbReference type="Proteomes" id="UP000217676">
    <property type="component" value="Chromosome"/>
</dbReference>
<dbReference type="PANTHER" id="PTHR11712">
    <property type="entry name" value="POLYKETIDE SYNTHASE-RELATED"/>
    <property type="match status" value="1"/>
</dbReference>
<name>A0A169P6U6_STRLU</name>
<dbReference type="NCBIfam" id="NF005589">
    <property type="entry name" value="PRK07314.1"/>
    <property type="match status" value="1"/>
</dbReference>
<dbReference type="EMBL" id="AP017424">
    <property type="protein sequence ID" value="BAU86638.1"/>
    <property type="molecule type" value="Genomic_DNA"/>
</dbReference>
<accession>A0A169P6U6</accession>
<dbReference type="InterPro" id="IPR000794">
    <property type="entry name" value="Beta-ketoacyl_synthase"/>
</dbReference>
<dbReference type="SMART" id="SM00825">
    <property type="entry name" value="PKS_KS"/>
    <property type="match status" value="1"/>
</dbReference>
<dbReference type="GO" id="GO:0004315">
    <property type="term" value="F:3-oxoacyl-[acyl-carrier-protein] synthase activity"/>
    <property type="evidence" value="ECO:0007669"/>
    <property type="project" value="TreeGrafter"/>
</dbReference>
<dbReference type="AlphaFoldDB" id="A0A169P6U6"/>
<dbReference type="InterPro" id="IPR020841">
    <property type="entry name" value="PKS_Beta-ketoAc_synthase_dom"/>
</dbReference>
<dbReference type="InterPro" id="IPR014030">
    <property type="entry name" value="Ketoacyl_synth_N"/>
</dbReference>
<organism evidence="5 6">
    <name type="scientific">Streptomyces laurentii</name>
    <dbReference type="NCBI Taxonomy" id="39478"/>
    <lineage>
        <taxon>Bacteria</taxon>
        <taxon>Bacillati</taxon>
        <taxon>Actinomycetota</taxon>
        <taxon>Actinomycetes</taxon>
        <taxon>Kitasatosporales</taxon>
        <taxon>Streptomycetaceae</taxon>
        <taxon>Streptomyces</taxon>
    </lineage>
</organism>
<reference evidence="5 6" key="1">
    <citation type="journal article" date="2016" name="Genome Announc.">
        <title>Complete Genome Sequence of Thiostrepton-Producing Streptomyces laurentii ATCC 31255.</title>
        <authorList>
            <person name="Doi K."/>
            <person name="Fujino Y."/>
            <person name="Nagayoshi Y."/>
            <person name="Ohshima T."/>
            <person name="Ogata S."/>
        </authorList>
    </citation>
    <scope>NUCLEOTIDE SEQUENCE [LARGE SCALE GENOMIC DNA]</scope>
    <source>
        <strain evidence="5 6">ATCC 31255</strain>
    </source>
</reference>
<dbReference type="SUPFAM" id="SSF53901">
    <property type="entry name" value="Thiolase-like"/>
    <property type="match status" value="2"/>
</dbReference>
<feature type="domain" description="Ketosynthase family 3 (KS3)" evidence="4">
    <location>
        <begin position="5"/>
        <end position="417"/>
    </location>
</feature>
<sequence length="418" mass="41855">MSRTLHDVVVTGLGATTPLGGTAPATWEALLAGRGGAVALTERWAKDLPVRIAARAAVEPSSVLDRIEARRMDRAGQFAVVALREAWADAGFSAPAGKDGGPDADRTAAVVGTAFGGLGTALAGEEVLRTGGPRRVSPIAVPMLMANSPAAQASMVIGARACAQAPATACAAGAEAVAAGLDLIRLGRADVVAVGGSDAAIQPLAMAGFANMTALSRRNEAPERASRPFDTGRDGFVMGEGAAVLILERAEHARARGARIYCEVAGAGMSADAHHMARPEPTGKSLARAMERALADGGLTTADVVQVGAHATSTPGGDMIESRAIGALFGPGGVPVSAIKSMTGHLLGAAGALSAVAAVLALRDRVAPATVNIEELDETIELDVVRAAPRPLPAGPAAVLSNASGFGGHQVALALRAG</sequence>
<dbReference type="CDD" id="cd00834">
    <property type="entry name" value="KAS_I_II"/>
    <property type="match status" value="1"/>
</dbReference>
<keyword evidence="2 3" id="KW-0808">Transferase</keyword>
<comment type="similarity">
    <text evidence="1 3">Belongs to the thiolase-like superfamily. Beta-ketoacyl-ACP synthases family.</text>
</comment>
<evidence type="ECO:0000259" key="4">
    <source>
        <dbReference type="PROSITE" id="PS52004"/>
    </source>
</evidence>
<evidence type="ECO:0000256" key="3">
    <source>
        <dbReference type="RuleBase" id="RU003694"/>
    </source>
</evidence>
<protein>
    <submittedName>
        <fullName evidence="5">3-oxoacyl-[acyl-carrier-protein] synthase 2</fullName>
    </submittedName>
</protein>
<evidence type="ECO:0000313" key="5">
    <source>
        <dbReference type="EMBL" id="BAU86638.1"/>
    </source>
</evidence>
<gene>
    <name evidence="5" type="ORF">SLA_5769</name>
</gene>
<evidence type="ECO:0000256" key="1">
    <source>
        <dbReference type="ARBA" id="ARBA00008467"/>
    </source>
</evidence>
<dbReference type="Pfam" id="PF02801">
    <property type="entry name" value="Ketoacyl-synt_C"/>
    <property type="match status" value="1"/>
</dbReference>
<dbReference type="InterPro" id="IPR016039">
    <property type="entry name" value="Thiolase-like"/>
</dbReference>
<proteinExistence type="inferred from homology"/>
<evidence type="ECO:0000313" key="6">
    <source>
        <dbReference type="Proteomes" id="UP000217676"/>
    </source>
</evidence>
<dbReference type="FunFam" id="3.40.47.10:FF:000018">
    <property type="entry name" value="3-oxoacyl-[acyl-carrier-protein] synthase 2"/>
    <property type="match status" value="1"/>
</dbReference>
<evidence type="ECO:0000256" key="2">
    <source>
        <dbReference type="ARBA" id="ARBA00022679"/>
    </source>
</evidence>
<dbReference type="Pfam" id="PF00109">
    <property type="entry name" value="ketoacyl-synt"/>
    <property type="match status" value="1"/>
</dbReference>
<keyword evidence="6" id="KW-1185">Reference proteome</keyword>
<dbReference type="PROSITE" id="PS52004">
    <property type="entry name" value="KS3_2"/>
    <property type="match status" value="1"/>
</dbReference>
<dbReference type="Gene3D" id="3.40.47.10">
    <property type="match status" value="1"/>
</dbReference>
<dbReference type="InterPro" id="IPR014031">
    <property type="entry name" value="Ketoacyl_synth_C"/>
</dbReference>
<dbReference type="PANTHER" id="PTHR11712:SF336">
    <property type="entry name" value="3-OXOACYL-[ACYL-CARRIER-PROTEIN] SYNTHASE, MITOCHONDRIAL"/>
    <property type="match status" value="1"/>
</dbReference>
<dbReference type="GO" id="GO:0006633">
    <property type="term" value="P:fatty acid biosynthetic process"/>
    <property type="evidence" value="ECO:0007669"/>
    <property type="project" value="TreeGrafter"/>
</dbReference>
<dbReference type="KEGG" id="slau:SLA_5769"/>